<evidence type="ECO:0000256" key="1">
    <source>
        <dbReference type="SAM" id="SignalP"/>
    </source>
</evidence>
<sequence>MKFCPGGPVKRLSRLVCLVLWLGVTGTRAQVTLHTQDLPRFYQAFDSVLTTSDTLRQTAFIQQLYVDKASVGLKQFMALRGGNTAAWRAIMVTQQAILREKRPLILSVQQQEDLIRQKLKVFKSLYPSFREGDVYFCVGINNSGGTIDDRTVYIGTEVAAHNSPTWALPLVLHEYVHTQQWMHRNKSRILKSDSLVNQYLSTHKSVLGRCLEEGMADFVSELVYGKRLDQVNPDGYTAFGLNHEKAVWEAFKTDMFADFKHEMGWLYAKKEIDGQPMNDLGYFVGHQICKAYYDKARNKKQALNYMIGLDLTDENARRFLAESGYDGPKR</sequence>
<reference evidence="2 3" key="1">
    <citation type="journal article" date="2012" name="J. Bacteriol.">
        <title>Genome Sequence of Fibrella aestuarina BUZ 2T, a Filamentous Marine Bacterium.</title>
        <authorList>
            <person name="Filippini M."/>
            <person name="Qi W."/>
            <person name="Blom J."/>
            <person name="Goesmann A."/>
            <person name="Smits T.H."/>
            <person name="Bagheri H.C."/>
        </authorList>
    </citation>
    <scope>NUCLEOTIDE SEQUENCE [LARGE SCALE GENOMIC DNA]</scope>
    <source>
        <strain evidence="3">BUZ 2T</strain>
    </source>
</reference>
<organism evidence="2 3">
    <name type="scientific">Fibrella aestuarina BUZ 2</name>
    <dbReference type="NCBI Taxonomy" id="1166018"/>
    <lineage>
        <taxon>Bacteria</taxon>
        <taxon>Pseudomonadati</taxon>
        <taxon>Bacteroidota</taxon>
        <taxon>Cytophagia</taxon>
        <taxon>Cytophagales</taxon>
        <taxon>Spirosomataceae</taxon>
        <taxon>Fibrella</taxon>
    </lineage>
</organism>
<proteinExistence type="predicted"/>
<dbReference type="STRING" id="1166018.FAES_3670"/>
<feature type="signal peptide" evidence="1">
    <location>
        <begin position="1"/>
        <end position="29"/>
    </location>
</feature>
<name>I0KC24_9BACT</name>
<dbReference type="EMBL" id="HE796683">
    <property type="protein sequence ID" value="CCH01677.1"/>
    <property type="molecule type" value="Genomic_DNA"/>
</dbReference>
<evidence type="ECO:0008006" key="4">
    <source>
        <dbReference type="Google" id="ProtNLM"/>
    </source>
</evidence>
<dbReference type="RefSeq" id="WP_015332776.1">
    <property type="nucleotide sequence ID" value="NC_020054.1"/>
</dbReference>
<dbReference type="PATRIC" id="fig|1166018.3.peg.5452"/>
<evidence type="ECO:0000313" key="2">
    <source>
        <dbReference type="EMBL" id="CCH01677.1"/>
    </source>
</evidence>
<keyword evidence="3" id="KW-1185">Reference proteome</keyword>
<dbReference type="eggNOG" id="COG5504">
    <property type="taxonomic scope" value="Bacteria"/>
</dbReference>
<protein>
    <recommendedName>
        <fullName evidence="4">DUF2268 domain-containing protein</fullName>
    </recommendedName>
</protein>
<feature type="chain" id="PRO_5003630066" description="DUF2268 domain-containing protein" evidence="1">
    <location>
        <begin position="30"/>
        <end position="330"/>
    </location>
</feature>
<accession>I0KC24</accession>
<dbReference type="AlphaFoldDB" id="I0KC24"/>
<gene>
    <name evidence="2" type="ORF">FAES_3670</name>
</gene>
<keyword evidence="1" id="KW-0732">Signal</keyword>
<dbReference type="Proteomes" id="UP000011058">
    <property type="component" value="Chromosome"/>
</dbReference>
<evidence type="ECO:0000313" key="3">
    <source>
        <dbReference type="Proteomes" id="UP000011058"/>
    </source>
</evidence>
<dbReference type="OrthoDB" id="6402335at2"/>
<dbReference type="KEGG" id="fae:FAES_3670"/>
<dbReference type="HOGENOM" id="CLU_051009_0_0_10"/>